<feature type="region of interest" description="Disordered" evidence="1">
    <location>
        <begin position="1"/>
        <end position="34"/>
    </location>
</feature>
<feature type="compositionally biased region" description="Basic and acidic residues" evidence="1">
    <location>
        <begin position="9"/>
        <end position="33"/>
    </location>
</feature>
<accession>A0A8K0KX03</accession>
<comment type="caution">
    <text evidence="2">The sequence shown here is derived from an EMBL/GenBank/DDBJ whole genome shotgun (WGS) entry which is preliminary data.</text>
</comment>
<evidence type="ECO:0000313" key="2">
    <source>
        <dbReference type="EMBL" id="KAG8624830.1"/>
    </source>
</evidence>
<feature type="region of interest" description="Disordered" evidence="1">
    <location>
        <begin position="309"/>
        <end position="338"/>
    </location>
</feature>
<feature type="region of interest" description="Disordered" evidence="1">
    <location>
        <begin position="66"/>
        <end position="125"/>
    </location>
</feature>
<proteinExistence type="predicted"/>
<feature type="compositionally biased region" description="Low complexity" evidence="1">
    <location>
        <begin position="236"/>
        <end position="246"/>
    </location>
</feature>
<keyword evidence="3" id="KW-1185">Reference proteome</keyword>
<feature type="compositionally biased region" description="Polar residues" evidence="1">
    <location>
        <begin position="223"/>
        <end position="235"/>
    </location>
</feature>
<feature type="compositionally biased region" description="Low complexity" evidence="1">
    <location>
        <begin position="151"/>
        <end position="172"/>
    </location>
</feature>
<evidence type="ECO:0000313" key="3">
    <source>
        <dbReference type="Proteomes" id="UP000809789"/>
    </source>
</evidence>
<feature type="compositionally biased region" description="Low complexity" evidence="1">
    <location>
        <begin position="83"/>
        <end position="107"/>
    </location>
</feature>
<name>A0A8K0KX03_9PEZI</name>
<feature type="region of interest" description="Disordered" evidence="1">
    <location>
        <begin position="146"/>
        <end position="266"/>
    </location>
</feature>
<dbReference type="Proteomes" id="UP000809789">
    <property type="component" value="Unassembled WGS sequence"/>
</dbReference>
<protein>
    <submittedName>
        <fullName evidence="2">Uncharacterized protein</fullName>
    </submittedName>
</protein>
<organism evidence="2 3">
    <name type="scientific">Elsinoe batatas</name>
    <dbReference type="NCBI Taxonomy" id="2601811"/>
    <lineage>
        <taxon>Eukaryota</taxon>
        <taxon>Fungi</taxon>
        <taxon>Dikarya</taxon>
        <taxon>Ascomycota</taxon>
        <taxon>Pezizomycotina</taxon>
        <taxon>Dothideomycetes</taxon>
        <taxon>Dothideomycetidae</taxon>
        <taxon>Myriangiales</taxon>
        <taxon>Elsinoaceae</taxon>
        <taxon>Elsinoe</taxon>
    </lineage>
</organism>
<dbReference type="EMBL" id="JAESVG020000009">
    <property type="protein sequence ID" value="KAG8624830.1"/>
    <property type="molecule type" value="Genomic_DNA"/>
</dbReference>
<dbReference type="OrthoDB" id="3921514at2759"/>
<gene>
    <name evidence="2" type="ORF">KVT40_007897</name>
</gene>
<sequence length="338" mass="36648">MAIFSKLKGSKEKKDTKAAKDDEPKAPAKREPYVPRYAVRDALQCAPTSWKQDSYDAFRKAHQERFAREQGEMHNNGWSNPKLSSRLSMSRNSSALSVAMMDSSRPSSSRRHSAHPTGFASSSSSYVSVSGLVAGDVPVPAIPAQYASQASTPGPSTPRSLSRSSSYLQPQSLEAHLQSMPLARPNPPFRHSYAHPSPTGTRKPMGHNFGSTPMESPDETPTDSRSTSPNDNVNLSSAASTSSDSSGEVVEIPSRHDSPHDSPIVTPVVALKERIYPMDPRKLGKAPVITIEESTPPAKKYFAHATKPVDVEPTSPQAPPQKKARFSLIRRSQAVSAH</sequence>
<dbReference type="AlphaFoldDB" id="A0A8K0KX03"/>
<evidence type="ECO:0000256" key="1">
    <source>
        <dbReference type="SAM" id="MobiDB-lite"/>
    </source>
</evidence>
<reference evidence="2" key="1">
    <citation type="submission" date="2021-07" db="EMBL/GenBank/DDBJ databases">
        <title>Elsinoe batatas strain:CRI-CJ2 Genome sequencing and assembly.</title>
        <authorList>
            <person name="Huang L."/>
        </authorList>
    </citation>
    <scope>NUCLEOTIDE SEQUENCE</scope>
    <source>
        <strain evidence="2">CRI-CJ2</strain>
    </source>
</reference>